<evidence type="ECO:0000313" key="2">
    <source>
        <dbReference type="EMBL" id="ETR66687.1"/>
    </source>
</evidence>
<keyword evidence="1" id="KW-0812">Transmembrane</keyword>
<keyword evidence="1" id="KW-1133">Transmembrane helix</keyword>
<evidence type="ECO:0000313" key="3">
    <source>
        <dbReference type="Proteomes" id="UP000189670"/>
    </source>
</evidence>
<dbReference type="EMBL" id="ATBP01001813">
    <property type="protein sequence ID" value="ETR66687.1"/>
    <property type="molecule type" value="Genomic_DNA"/>
</dbReference>
<evidence type="ECO:0000256" key="1">
    <source>
        <dbReference type="SAM" id="Phobius"/>
    </source>
</evidence>
<comment type="caution">
    <text evidence="2">The sequence shown here is derived from an EMBL/GenBank/DDBJ whole genome shotgun (WGS) entry which is preliminary data.</text>
</comment>
<feature type="transmembrane region" description="Helical" evidence="1">
    <location>
        <begin position="124"/>
        <end position="143"/>
    </location>
</feature>
<dbReference type="AlphaFoldDB" id="A0A1V1NVQ6"/>
<sequence>MFKFFPPSDKMETCETWFQRNHCQFKKNNKDKQVKIVYVNRLSTWNILEKSLLKPKETIPLTPVFLGLWLYESSTKHAIGSYFDAQRQWLNTQGEDLEKTSESLTKSINSIQTPLNNLVNKLNIIGMGLLIIAGIAIIFYVIMQILMMRSKGRVIPKKADELIEDPVHPDESPLEKTGIYILEQFNEQLETVVKTAEQRIIEQMETSHQPF</sequence>
<proteinExistence type="predicted"/>
<dbReference type="Proteomes" id="UP000189670">
    <property type="component" value="Unassembled WGS sequence"/>
</dbReference>
<keyword evidence="1" id="KW-0472">Membrane</keyword>
<gene>
    <name evidence="2" type="ORF">OMM_05534</name>
</gene>
<organism evidence="2 3">
    <name type="scientific">Candidatus Magnetoglobus multicellularis str. Araruama</name>
    <dbReference type="NCBI Taxonomy" id="890399"/>
    <lineage>
        <taxon>Bacteria</taxon>
        <taxon>Pseudomonadati</taxon>
        <taxon>Thermodesulfobacteriota</taxon>
        <taxon>Desulfobacteria</taxon>
        <taxon>Desulfobacterales</taxon>
        <taxon>Desulfobacteraceae</taxon>
        <taxon>Candidatus Magnetoglobus</taxon>
    </lineage>
</organism>
<name>A0A1V1NVQ6_9BACT</name>
<protein>
    <submittedName>
        <fullName evidence="2">Uncharacterized protein</fullName>
    </submittedName>
</protein>
<reference evidence="3" key="1">
    <citation type="submission" date="2012-11" db="EMBL/GenBank/DDBJ databases">
        <authorList>
            <person name="Lucero-Rivera Y.E."/>
            <person name="Tovar-Ramirez D."/>
        </authorList>
    </citation>
    <scope>NUCLEOTIDE SEQUENCE [LARGE SCALE GENOMIC DNA]</scope>
    <source>
        <strain evidence="3">Araruama</strain>
    </source>
</reference>
<accession>A0A1V1NVQ6</accession>